<evidence type="ECO:0000256" key="5">
    <source>
        <dbReference type="ARBA" id="ARBA00023012"/>
    </source>
</evidence>
<keyword evidence="4 8" id="KW-0418">Kinase</keyword>
<keyword evidence="3" id="KW-0808">Transferase</keyword>
<dbReference type="SUPFAM" id="SSF55874">
    <property type="entry name" value="ATPase domain of HSP90 chaperone/DNA topoisomerase II/histidine kinase"/>
    <property type="match status" value="1"/>
</dbReference>
<dbReference type="GO" id="GO:0000160">
    <property type="term" value="P:phosphorelay signal transduction system"/>
    <property type="evidence" value="ECO:0007669"/>
    <property type="project" value="UniProtKB-KW"/>
</dbReference>
<protein>
    <recommendedName>
        <fullName evidence="2">histidine kinase</fullName>
        <ecNumber evidence="2">2.7.13.3</ecNumber>
    </recommendedName>
</protein>
<evidence type="ECO:0000256" key="4">
    <source>
        <dbReference type="ARBA" id="ARBA00022777"/>
    </source>
</evidence>
<dbReference type="EC" id="2.7.13.3" evidence="2"/>
<organism evidence="8 9">
    <name type="scientific">Halorubrum californiense DSM 19288</name>
    <dbReference type="NCBI Taxonomy" id="1227465"/>
    <lineage>
        <taxon>Archaea</taxon>
        <taxon>Methanobacteriati</taxon>
        <taxon>Methanobacteriota</taxon>
        <taxon>Stenosarchaea group</taxon>
        <taxon>Halobacteria</taxon>
        <taxon>Halobacteriales</taxon>
        <taxon>Haloferacaceae</taxon>
        <taxon>Halorubrum</taxon>
    </lineage>
</organism>
<dbReference type="SMART" id="SM00387">
    <property type="entry name" value="HATPase_c"/>
    <property type="match status" value="1"/>
</dbReference>
<name>M0EM61_9EURY</name>
<reference evidence="8 9" key="1">
    <citation type="journal article" date="2014" name="PLoS Genet.">
        <title>Phylogenetically driven sequencing of extremely halophilic archaea reveals strategies for static and dynamic osmo-response.</title>
        <authorList>
            <person name="Becker E.A."/>
            <person name="Seitzer P.M."/>
            <person name="Tritt A."/>
            <person name="Larsen D."/>
            <person name="Krusor M."/>
            <person name="Yao A.I."/>
            <person name="Wu D."/>
            <person name="Madern D."/>
            <person name="Eisen J.A."/>
            <person name="Darling A.E."/>
            <person name="Facciotti M.T."/>
        </authorList>
    </citation>
    <scope>NUCLEOTIDE SEQUENCE [LARGE SCALE GENOMIC DNA]</scope>
    <source>
        <strain evidence="8 9">DSM 19288</strain>
    </source>
</reference>
<dbReference type="Gene3D" id="3.30.565.10">
    <property type="entry name" value="Histidine kinase-like ATPase, C-terminal domain"/>
    <property type="match status" value="1"/>
</dbReference>
<comment type="caution">
    <text evidence="8">The sequence shown here is derived from an EMBL/GenBank/DDBJ whole genome shotgun (WGS) entry which is preliminary data.</text>
</comment>
<comment type="catalytic activity">
    <reaction evidence="1">
        <text>ATP + protein L-histidine = ADP + protein N-phospho-L-histidine.</text>
        <dbReference type="EC" id="2.7.13.3"/>
    </reaction>
</comment>
<evidence type="ECO:0000256" key="2">
    <source>
        <dbReference type="ARBA" id="ARBA00012438"/>
    </source>
</evidence>
<dbReference type="AlphaFoldDB" id="M0EM61"/>
<evidence type="ECO:0000256" key="6">
    <source>
        <dbReference type="SAM" id="MobiDB-lite"/>
    </source>
</evidence>
<dbReference type="PANTHER" id="PTHR43711">
    <property type="entry name" value="TWO-COMPONENT HISTIDINE KINASE"/>
    <property type="match status" value="1"/>
</dbReference>
<dbReference type="PRINTS" id="PR00344">
    <property type="entry name" value="BCTRLSENSOR"/>
</dbReference>
<evidence type="ECO:0000313" key="9">
    <source>
        <dbReference type="Proteomes" id="UP000011586"/>
    </source>
</evidence>
<feature type="region of interest" description="Disordered" evidence="6">
    <location>
        <begin position="1"/>
        <end position="67"/>
    </location>
</feature>
<evidence type="ECO:0000256" key="3">
    <source>
        <dbReference type="ARBA" id="ARBA00022679"/>
    </source>
</evidence>
<dbReference type="Pfam" id="PF02518">
    <property type="entry name" value="HATPase_c"/>
    <property type="match status" value="1"/>
</dbReference>
<dbReference type="InterPro" id="IPR005467">
    <property type="entry name" value="His_kinase_dom"/>
</dbReference>
<dbReference type="GO" id="GO:0004673">
    <property type="term" value="F:protein histidine kinase activity"/>
    <property type="evidence" value="ECO:0007669"/>
    <property type="project" value="UniProtKB-EC"/>
</dbReference>
<keyword evidence="9" id="KW-1185">Reference proteome</keyword>
<evidence type="ECO:0000259" key="7">
    <source>
        <dbReference type="PROSITE" id="PS50109"/>
    </source>
</evidence>
<dbReference type="EMBL" id="AOJK01000009">
    <property type="protein sequence ID" value="ELZ48183.1"/>
    <property type="molecule type" value="Genomic_DNA"/>
</dbReference>
<feature type="compositionally biased region" description="Basic and acidic residues" evidence="6">
    <location>
        <begin position="15"/>
        <end position="36"/>
    </location>
</feature>
<proteinExistence type="predicted"/>
<accession>M0EM61</accession>
<gene>
    <name evidence="8" type="ORF">C463_01296</name>
</gene>
<dbReference type="PROSITE" id="PS50109">
    <property type="entry name" value="HIS_KIN"/>
    <property type="match status" value="1"/>
</dbReference>
<feature type="domain" description="Histidine kinase" evidence="7">
    <location>
        <begin position="28"/>
        <end position="123"/>
    </location>
</feature>
<evidence type="ECO:0000313" key="8">
    <source>
        <dbReference type="EMBL" id="ELZ48183.1"/>
    </source>
</evidence>
<sequence length="123" mass="12848">MEHGSTGSRTGSGDSVEHGSTRGRAEPDNSVEHGSDAPDDPLSVRVGELARDENGDSAGFYVEDDGIGLPEDADRVFESGFTTEESGTGLGLAISERIAEAHGWTAHALASEDGGARFEFRTP</sequence>
<dbReference type="InterPro" id="IPR036890">
    <property type="entry name" value="HATPase_C_sf"/>
</dbReference>
<dbReference type="InterPro" id="IPR050736">
    <property type="entry name" value="Sensor_HK_Regulatory"/>
</dbReference>
<keyword evidence="5" id="KW-0902">Two-component regulatory system</keyword>
<feature type="compositionally biased region" description="Low complexity" evidence="6">
    <location>
        <begin position="1"/>
        <end position="14"/>
    </location>
</feature>
<dbReference type="InterPro" id="IPR004358">
    <property type="entry name" value="Sig_transdc_His_kin-like_C"/>
</dbReference>
<dbReference type="Proteomes" id="UP000011586">
    <property type="component" value="Unassembled WGS sequence"/>
</dbReference>
<dbReference type="PANTHER" id="PTHR43711:SF1">
    <property type="entry name" value="HISTIDINE KINASE 1"/>
    <property type="match status" value="1"/>
</dbReference>
<dbReference type="InterPro" id="IPR003594">
    <property type="entry name" value="HATPase_dom"/>
</dbReference>
<dbReference type="STRING" id="1227465.C463_01296"/>
<evidence type="ECO:0000256" key="1">
    <source>
        <dbReference type="ARBA" id="ARBA00000085"/>
    </source>
</evidence>